<evidence type="ECO:0000313" key="1">
    <source>
        <dbReference type="EMBL" id="MQL68359.1"/>
    </source>
</evidence>
<dbReference type="AlphaFoldDB" id="A0A843TIA5"/>
<feature type="non-terminal residue" evidence="1">
    <location>
        <position position="106"/>
    </location>
</feature>
<organism evidence="1 2">
    <name type="scientific">Colocasia esculenta</name>
    <name type="common">Wild taro</name>
    <name type="synonym">Arum esculentum</name>
    <dbReference type="NCBI Taxonomy" id="4460"/>
    <lineage>
        <taxon>Eukaryota</taxon>
        <taxon>Viridiplantae</taxon>
        <taxon>Streptophyta</taxon>
        <taxon>Embryophyta</taxon>
        <taxon>Tracheophyta</taxon>
        <taxon>Spermatophyta</taxon>
        <taxon>Magnoliopsida</taxon>
        <taxon>Liliopsida</taxon>
        <taxon>Araceae</taxon>
        <taxon>Aroideae</taxon>
        <taxon>Colocasieae</taxon>
        <taxon>Colocasia</taxon>
    </lineage>
</organism>
<comment type="caution">
    <text evidence="1">The sequence shown here is derived from an EMBL/GenBank/DDBJ whole genome shotgun (WGS) entry which is preliminary data.</text>
</comment>
<gene>
    <name evidence="1" type="ORF">Taro_000645</name>
</gene>
<reference evidence="1" key="1">
    <citation type="submission" date="2017-07" db="EMBL/GenBank/DDBJ databases">
        <title>Taro Niue Genome Assembly and Annotation.</title>
        <authorList>
            <person name="Atibalentja N."/>
            <person name="Keating K."/>
            <person name="Fields C.J."/>
        </authorList>
    </citation>
    <scope>NUCLEOTIDE SEQUENCE</scope>
    <source>
        <strain evidence="1">Niue_2</strain>
        <tissue evidence="1">Leaf</tissue>
    </source>
</reference>
<protein>
    <submittedName>
        <fullName evidence="1">Uncharacterized protein</fullName>
    </submittedName>
</protein>
<accession>A0A843TIA5</accession>
<proteinExistence type="predicted"/>
<dbReference type="Proteomes" id="UP000652761">
    <property type="component" value="Unassembled WGS sequence"/>
</dbReference>
<evidence type="ECO:0000313" key="2">
    <source>
        <dbReference type="Proteomes" id="UP000652761"/>
    </source>
</evidence>
<keyword evidence="2" id="KW-1185">Reference proteome</keyword>
<sequence>VCHGVGTVDVVVGEQRLTDCGLTSCGVSWWWHSCVCVSVVVPRGGRVYRLCDLRRCRHRLVPPAVVLVQLCELVLPRGMPQGRYIFGSHPFFPSASPPFLGFAWGP</sequence>
<dbReference type="EMBL" id="NMUH01000012">
    <property type="protein sequence ID" value="MQL68359.1"/>
    <property type="molecule type" value="Genomic_DNA"/>
</dbReference>
<name>A0A843TIA5_COLES</name>